<dbReference type="EMBL" id="LKMD01000105">
    <property type="protein sequence ID" value="PIA93967.1"/>
    <property type="molecule type" value="Genomic_DNA"/>
</dbReference>
<evidence type="ECO:0000313" key="4">
    <source>
        <dbReference type="EMBL" id="WPB01483.1"/>
    </source>
</evidence>
<keyword evidence="6" id="KW-1185">Reference proteome</keyword>
<name>A0A2G5HN50_CERBT</name>
<evidence type="ECO:0000313" key="3">
    <source>
        <dbReference type="EMBL" id="PIA93967.1"/>
    </source>
</evidence>
<dbReference type="Proteomes" id="UP000230605">
    <property type="component" value="Chromosome 4"/>
</dbReference>
<dbReference type="EMBL" id="CP134187">
    <property type="protein sequence ID" value="WPB01483.1"/>
    <property type="molecule type" value="Genomic_DNA"/>
</dbReference>
<dbReference type="Proteomes" id="UP001302367">
    <property type="component" value="Chromosome 4"/>
</dbReference>
<sequence length="274" mass="31283">MATRIDDRWLWLGAGVFFYFAAKYVKHAVTDIVRLTELDPAQFPANDADHGAHPEESIEVKTLKTLCQSPNPSIAAAAHSLVIRRFAAQPNAIDILRRDIDSKNPETSRRAKQAVQYLYDFDLELRDSLPRGGLDDLDMPMEYADDVAYRDENGELQLMDVDDWNAMARARNRQQNSLDDERAMDVVARLEELSEESARTEREMDDLQARANHARFAGWDRIPAPIRPSFASGGLQGNEAEDRRRRHREAMVLHEGDGRIEEEDIIRPSASRWP</sequence>
<dbReference type="AlphaFoldDB" id="A0A2G5HN50"/>
<reference evidence="4 6" key="2">
    <citation type="submission" date="2023-09" db="EMBL/GenBank/DDBJ databases">
        <title>Complete-Gapless Cercospora beticola genome.</title>
        <authorList>
            <person name="Wyatt N.A."/>
            <person name="Spanner R.E."/>
            <person name="Bolton M.D."/>
        </authorList>
    </citation>
    <scope>NUCLEOTIDE SEQUENCE [LARGE SCALE GENOMIC DNA]</scope>
    <source>
        <strain evidence="4">Cb09-40</strain>
    </source>
</reference>
<dbReference type="OrthoDB" id="5385189at2759"/>
<gene>
    <name evidence="3" type="ORF">CB0940_04260</name>
    <name evidence="4" type="ORF">RHO25_006109</name>
</gene>
<feature type="region of interest" description="Disordered" evidence="2">
    <location>
        <begin position="251"/>
        <end position="274"/>
    </location>
</feature>
<organism evidence="3 5">
    <name type="scientific">Cercospora beticola</name>
    <name type="common">Sugarbeet leaf spot fungus</name>
    <dbReference type="NCBI Taxonomy" id="122368"/>
    <lineage>
        <taxon>Eukaryota</taxon>
        <taxon>Fungi</taxon>
        <taxon>Dikarya</taxon>
        <taxon>Ascomycota</taxon>
        <taxon>Pezizomycotina</taxon>
        <taxon>Dothideomycetes</taxon>
        <taxon>Dothideomycetidae</taxon>
        <taxon>Mycosphaerellales</taxon>
        <taxon>Mycosphaerellaceae</taxon>
        <taxon>Cercospora</taxon>
    </lineage>
</organism>
<evidence type="ECO:0000313" key="5">
    <source>
        <dbReference type="Proteomes" id="UP000230605"/>
    </source>
</evidence>
<protein>
    <submittedName>
        <fullName evidence="3">Uncharacterized protein</fullName>
    </submittedName>
</protein>
<accession>A0A2G5HN50</accession>
<feature type="region of interest" description="Disordered" evidence="2">
    <location>
        <begin position="227"/>
        <end position="246"/>
    </location>
</feature>
<evidence type="ECO:0000256" key="1">
    <source>
        <dbReference type="SAM" id="Coils"/>
    </source>
</evidence>
<reference evidence="3 5" key="1">
    <citation type="submission" date="2015-10" db="EMBL/GenBank/DDBJ databases">
        <title>The cercosporin biosynthetic gene cluster was horizontally transferred to several fungal lineages and shown to be expanded in Cercospora beticola based on microsynteny with recipient genomes.</title>
        <authorList>
            <person name="De Jonge R."/>
            <person name="Ebert M.K."/>
            <person name="Suttle J.C."/>
            <person name="Jurick Ii W.M."/>
            <person name="Secor G.A."/>
            <person name="Thomma B.P."/>
            <person name="Van De Peer Y."/>
            <person name="Bolton M.D."/>
        </authorList>
    </citation>
    <scope>NUCLEOTIDE SEQUENCE [LARGE SCALE GENOMIC DNA]</scope>
    <source>
        <strain evidence="3 5">09-40</strain>
    </source>
</reference>
<feature type="coiled-coil region" evidence="1">
    <location>
        <begin position="183"/>
        <end position="210"/>
    </location>
</feature>
<keyword evidence="1" id="KW-0175">Coiled coil</keyword>
<evidence type="ECO:0000256" key="2">
    <source>
        <dbReference type="SAM" id="MobiDB-lite"/>
    </source>
</evidence>
<evidence type="ECO:0000313" key="6">
    <source>
        <dbReference type="Proteomes" id="UP001302367"/>
    </source>
</evidence>
<proteinExistence type="predicted"/>